<comment type="subcellular location">
    <subcellularLocation>
        <location evidence="4">Cytoplasm</location>
    </subcellularLocation>
</comment>
<dbReference type="NCBIfam" id="TIGR01531">
    <property type="entry name" value="glyc_debranch"/>
    <property type="match status" value="1"/>
</dbReference>
<protein>
    <recommendedName>
        <fullName evidence="17 19">Glycerol-3-phosphate dehydrogenase [NAD(+)]</fullName>
        <ecNumber evidence="19">1.1.1.8</ecNumber>
    </recommendedName>
</protein>
<dbReference type="InterPro" id="IPR008928">
    <property type="entry name" value="6-hairpin_glycosidase_sf"/>
</dbReference>
<dbReference type="EMBL" id="NEXV01000455">
    <property type="protein sequence ID" value="PIG83369.1"/>
    <property type="molecule type" value="Genomic_DNA"/>
</dbReference>
<keyword evidence="12" id="KW-0320">Glycogen biosynthesis</keyword>
<keyword evidence="11 18" id="KW-0520">NAD</keyword>
<feature type="transmembrane region" description="Helical" evidence="20">
    <location>
        <begin position="2574"/>
        <end position="2594"/>
    </location>
</feature>
<feature type="transmembrane region" description="Helical" evidence="20">
    <location>
        <begin position="2527"/>
        <end position="2553"/>
    </location>
</feature>
<evidence type="ECO:0000259" key="24">
    <source>
        <dbReference type="Pfam" id="PF07479"/>
    </source>
</evidence>
<keyword evidence="20" id="KW-0472">Membrane</keyword>
<evidence type="ECO:0000256" key="10">
    <source>
        <dbReference type="ARBA" id="ARBA00023002"/>
    </source>
</evidence>
<feature type="domain" description="Glycogen debranching enzyme C-terminal" evidence="23">
    <location>
        <begin position="1566"/>
        <end position="2014"/>
    </location>
</feature>
<keyword evidence="20" id="KW-1133">Transmembrane helix</keyword>
<organism evidence="29 30">
    <name type="scientific">Aspergillus arachidicola</name>
    <dbReference type="NCBI Taxonomy" id="656916"/>
    <lineage>
        <taxon>Eukaryota</taxon>
        <taxon>Fungi</taxon>
        <taxon>Dikarya</taxon>
        <taxon>Ascomycota</taxon>
        <taxon>Pezizomycotina</taxon>
        <taxon>Eurotiomycetes</taxon>
        <taxon>Eurotiomycetidae</taxon>
        <taxon>Eurotiales</taxon>
        <taxon>Aspergillaceae</taxon>
        <taxon>Aspergillus</taxon>
        <taxon>Aspergillus subgen. Circumdati</taxon>
    </lineage>
</organism>
<dbReference type="SUPFAM" id="SSF51735">
    <property type="entry name" value="NAD(P)-binding Rossmann-fold domains"/>
    <property type="match status" value="1"/>
</dbReference>
<feature type="domain" description="Eukaryotic glycogen debranching enzyme N-terminal" evidence="25">
    <location>
        <begin position="534"/>
        <end position="629"/>
    </location>
</feature>
<dbReference type="Pfam" id="PF14702">
    <property type="entry name" value="hGDE_central"/>
    <property type="match status" value="1"/>
</dbReference>
<dbReference type="InterPro" id="IPR036291">
    <property type="entry name" value="NAD(P)-bd_dom_sf"/>
</dbReference>
<feature type="domain" description="Glycogen debranching enzyme glucanotransferase" evidence="26">
    <location>
        <begin position="633"/>
        <end position="1069"/>
    </location>
</feature>
<comment type="function">
    <text evidence="3">Multifunctional enzyme acting as 1,4-alpha-D-glucan:1,4-alpha-D-glucan 4-alpha-D-glycosyltransferase and amylo-1,6-glucosidase in glycogen degradation.</text>
</comment>
<feature type="domain" description="CSC1/OSCA1-like cytosolic" evidence="28">
    <location>
        <begin position="2166"/>
        <end position="2369"/>
    </location>
</feature>
<dbReference type="GO" id="GO:0004134">
    <property type="term" value="F:4-alpha-glucanotransferase activity"/>
    <property type="evidence" value="ECO:0007669"/>
    <property type="project" value="UniProtKB-EC"/>
</dbReference>
<dbReference type="GO" id="GO:0005980">
    <property type="term" value="P:glycogen catabolic process"/>
    <property type="evidence" value="ECO:0007669"/>
    <property type="project" value="InterPro"/>
</dbReference>
<feature type="transmembrane region" description="Helical" evidence="20">
    <location>
        <begin position="2436"/>
        <end position="2455"/>
    </location>
</feature>
<evidence type="ECO:0000256" key="13">
    <source>
        <dbReference type="ARBA" id="ARBA00023268"/>
    </source>
</evidence>
<evidence type="ECO:0000259" key="27">
    <source>
        <dbReference type="Pfam" id="PF14702"/>
    </source>
</evidence>
<name>A0A2G7FS56_9EURO</name>
<evidence type="ECO:0000259" key="23">
    <source>
        <dbReference type="Pfam" id="PF06202"/>
    </source>
</evidence>
<feature type="transmembrane region" description="Helical" evidence="20">
    <location>
        <begin position="2382"/>
        <end position="2406"/>
    </location>
</feature>
<comment type="caution">
    <text evidence="29">The sequence shown here is derived from an EMBL/GenBank/DDBJ whole genome shotgun (WGS) entry which is preliminary data.</text>
</comment>
<feature type="domain" description="Glycogen debranching enzyme central" evidence="27">
    <location>
        <begin position="1233"/>
        <end position="1476"/>
    </location>
</feature>
<proteinExistence type="inferred from homology"/>
<evidence type="ECO:0000256" key="18">
    <source>
        <dbReference type="RuleBase" id="RU000437"/>
    </source>
</evidence>
<dbReference type="PANTHER" id="PTHR10569">
    <property type="entry name" value="GLYCOGEN DEBRANCHING ENZYME"/>
    <property type="match status" value="1"/>
</dbReference>
<dbReference type="CDD" id="cd11327">
    <property type="entry name" value="AmyAc_Glg_debranch_2"/>
    <property type="match status" value="1"/>
</dbReference>
<keyword evidence="10 18" id="KW-0560">Oxidoreductase</keyword>
<dbReference type="InterPro" id="IPR032790">
    <property type="entry name" value="GDE_C"/>
</dbReference>
<evidence type="ECO:0000259" key="22">
    <source>
        <dbReference type="Pfam" id="PF02714"/>
    </source>
</evidence>
<dbReference type="SUPFAM" id="SSF48208">
    <property type="entry name" value="Six-hairpin glycosidases"/>
    <property type="match status" value="1"/>
</dbReference>
<dbReference type="InterPro" id="IPR006168">
    <property type="entry name" value="G3P_DH_NAD-dep"/>
</dbReference>
<dbReference type="GO" id="GO:0051287">
    <property type="term" value="F:NAD binding"/>
    <property type="evidence" value="ECO:0007669"/>
    <property type="project" value="UniProtKB-UniRule"/>
</dbReference>
<dbReference type="FunFam" id="3.20.20.80:FF:000333">
    <property type="entry name" value="Glycogen debranching enzyme Gdb1, putative (AFU_orthologue AFUA_1G02140)"/>
    <property type="match status" value="1"/>
</dbReference>
<keyword evidence="13" id="KW-0511">Multifunctional enzyme</keyword>
<evidence type="ECO:0000256" key="17">
    <source>
        <dbReference type="ARBA" id="ARBA00072861"/>
    </source>
</evidence>
<accession>A0A2G7FS56</accession>
<dbReference type="Gene3D" id="3.40.50.720">
    <property type="entry name" value="NAD(P)-binding Rossmann-like Domain"/>
    <property type="match status" value="1"/>
</dbReference>
<dbReference type="Pfam" id="PF14703">
    <property type="entry name" value="PHM7_cyt"/>
    <property type="match status" value="1"/>
</dbReference>
<evidence type="ECO:0000259" key="21">
    <source>
        <dbReference type="Pfam" id="PF01210"/>
    </source>
</evidence>
<evidence type="ECO:0000256" key="16">
    <source>
        <dbReference type="ARBA" id="ARBA00048683"/>
    </source>
</evidence>
<reference evidence="29 30" key="1">
    <citation type="submission" date="2017-05" db="EMBL/GenBank/DDBJ databases">
        <title>Genome sequence for an aflatoxigenic pathogen of Argentinian peanut, Aspergillus arachidicola.</title>
        <authorList>
            <person name="Moore G."/>
            <person name="Beltz S.B."/>
            <person name="Mack B.M."/>
        </authorList>
    </citation>
    <scope>NUCLEOTIDE SEQUENCE [LARGE SCALE GENOMIC DNA]</scope>
    <source>
        <strain evidence="29 30">CBS 117610</strain>
    </source>
</reference>
<evidence type="ECO:0000256" key="9">
    <source>
        <dbReference type="ARBA" id="ARBA00022801"/>
    </source>
</evidence>
<evidence type="ECO:0000256" key="19">
    <source>
        <dbReference type="RuleBase" id="RU361243"/>
    </source>
</evidence>
<dbReference type="Proteomes" id="UP000231358">
    <property type="component" value="Unassembled WGS sequence"/>
</dbReference>
<evidence type="ECO:0000256" key="14">
    <source>
        <dbReference type="ARBA" id="ARBA00023295"/>
    </source>
</evidence>
<dbReference type="Pfam" id="PF14699">
    <property type="entry name" value="hGDE_N"/>
    <property type="match status" value="1"/>
</dbReference>
<comment type="similarity">
    <text evidence="5 18">Belongs to the NAD-dependent glycerol-3-phosphate dehydrogenase family.</text>
</comment>
<keyword evidence="20" id="KW-0812">Transmembrane</keyword>
<feature type="transmembrane region" description="Helical" evidence="20">
    <location>
        <begin position="2125"/>
        <end position="2144"/>
    </location>
</feature>
<dbReference type="GO" id="GO:0004135">
    <property type="term" value="F:amylo-alpha-1,6-glucosidase activity"/>
    <property type="evidence" value="ECO:0007669"/>
    <property type="project" value="UniProtKB-EC"/>
</dbReference>
<evidence type="ECO:0000256" key="7">
    <source>
        <dbReference type="ARBA" id="ARBA00022676"/>
    </source>
</evidence>
<dbReference type="STRING" id="656916.A0A2G7FS56"/>
<evidence type="ECO:0000256" key="20">
    <source>
        <dbReference type="SAM" id="Phobius"/>
    </source>
</evidence>
<evidence type="ECO:0000313" key="30">
    <source>
        <dbReference type="Proteomes" id="UP000231358"/>
    </source>
</evidence>
<feature type="transmembrane region" description="Helical" evidence="20">
    <location>
        <begin position="2070"/>
        <end position="2091"/>
    </location>
</feature>
<comment type="catalytic activity">
    <reaction evidence="1">
        <text>Transfers a segment of a (1-&gt;4)-alpha-D-glucan to a new position in an acceptor, which may be glucose or a (1-&gt;4)-alpha-D-glucan.</text>
        <dbReference type="EC" id="2.4.1.25"/>
    </reaction>
</comment>
<evidence type="ECO:0000313" key="29">
    <source>
        <dbReference type="EMBL" id="PIG83369.1"/>
    </source>
</evidence>
<evidence type="ECO:0000259" key="28">
    <source>
        <dbReference type="Pfam" id="PF14703"/>
    </source>
</evidence>
<dbReference type="InterPro" id="IPR008927">
    <property type="entry name" value="6-PGluconate_DH-like_C_sf"/>
</dbReference>
<dbReference type="Pfam" id="PF07479">
    <property type="entry name" value="NAD_Gly3P_dh_C"/>
    <property type="match status" value="1"/>
</dbReference>
<feature type="transmembrane region" description="Helical" evidence="20">
    <location>
        <begin position="2665"/>
        <end position="2685"/>
    </location>
</feature>
<dbReference type="Gene3D" id="1.50.10.10">
    <property type="match status" value="1"/>
</dbReference>
<keyword evidence="7" id="KW-0328">Glycosyltransferase</keyword>
<dbReference type="FunFam" id="3.40.50.720:FF:000294">
    <property type="entry name" value="Glycerol-3-phosphate dehydrogenase [NAD(+)]"/>
    <property type="match status" value="1"/>
</dbReference>
<evidence type="ECO:0000256" key="6">
    <source>
        <dbReference type="ARBA" id="ARBA00022490"/>
    </source>
</evidence>
<keyword evidence="8" id="KW-0808">Transferase</keyword>
<dbReference type="InterPro" id="IPR017853">
    <property type="entry name" value="GH"/>
</dbReference>
<dbReference type="InterPro" id="IPR010401">
    <property type="entry name" value="AGL/Gdb1"/>
</dbReference>
<feature type="transmembrane region" description="Helical" evidence="20">
    <location>
        <begin position="2600"/>
        <end position="2618"/>
    </location>
</feature>
<dbReference type="InterPro" id="IPR013328">
    <property type="entry name" value="6PGD_dom2"/>
</dbReference>
<dbReference type="InterPro" id="IPR029436">
    <property type="entry name" value="AGL_euk_N"/>
</dbReference>
<dbReference type="EC" id="1.1.1.8" evidence="19"/>
<dbReference type="SUPFAM" id="SSF51445">
    <property type="entry name" value="(Trans)glycosidases"/>
    <property type="match status" value="1"/>
</dbReference>
<dbReference type="InterPro" id="IPR003864">
    <property type="entry name" value="CSC1/OSCA1-like_7TM"/>
</dbReference>
<evidence type="ECO:0000256" key="3">
    <source>
        <dbReference type="ARBA" id="ARBA00003530"/>
    </source>
</evidence>
<dbReference type="InterPro" id="IPR032792">
    <property type="entry name" value="AGL_glucanoTrfase"/>
</dbReference>
<evidence type="ECO:0000256" key="1">
    <source>
        <dbReference type="ARBA" id="ARBA00000439"/>
    </source>
</evidence>
<evidence type="ECO:0000259" key="25">
    <source>
        <dbReference type="Pfam" id="PF14699"/>
    </source>
</evidence>
<keyword evidence="14" id="KW-0326">Glycosidase</keyword>
<dbReference type="InterPro" id="IPR011128">
    <property type="entry name" value="G3P_DH_NAD-dep_N"/>
</dbReference>
<sequence length="2769" mass="311102">MLSPVHLLSRRTCLRSIATAIDQPRFPDFLQQQTLSTPFSSSLVYSKALKFPRPTSTRLISCSSSRLYTTSVNDLAKMSSLTPYQRKHKVTVIGSGNWGTAIAKIVAENTASNPAIFEKDVQMWVFEENVEVPKTSPHYNPSSPLCQGPQKLTEIINKTHENVKYLPGINLPINLHANPSLEDSVKDSTILVFNLPHQFIIKTCEQIKGKILPYARGISCIKGVDVREDGISLFSETIGKILGIYCGALSGANIASEVAQEKWSESSIAYDPPHLDSKAPSPNRSPSSSTVDVVHFTHKDVSGQLSRVKLQALPSEYPPIDHAVLKTLFHRPYFHISVVSDVAGVSLGGALKNVVAIAAGWVEGMGWGDNAKAAVMRVGLLEMVKFGEMFFGATINTRTFTEESAGVADLITSCSGGRNFRCAKLSIERKQPIGKVEETELNGQKLQGTLTAIEVNKFLKNQGVEEEYPLLTAVYKILEGSMSVEDIPSYIERLAVTMPVPRQVYLLPLKDDGSPDVPGGYIYLPPPTNPPYSIRFVIEGSSSICREGSLWVNIPEDGKPFHRAAFRSFRLHPDFNKNIQIDIPITSPGSFAFYTAYSPLPDFSVAPVETSEPVKTPTHYIDVAPRLLLSGRDLPLNALSIFSVISKFMGRYPTDWENHLNGISQRNYNMVHFTPLMKRGASNSPYSIFDQLQFDETLFPSGEDDVAQMVKKMEVDHGLLSLTDVVWNHTANNSKWLEEHPEAGYSVETAPWLEAALELDTALLQFGEDLQTLGLPTEFKTADDLIVVMNVLRERVISGLRLWEYYVVNVKADTRRIVDKWTKCPGIDLESDQWSQFALKDFKNLTLKEQASFIREHAIPTSKRILGRFTRAVDDHLGAAILTALLGPADSNHDEAEGIFTQLLDEVNLPFYAEYDADVSEIMEQVFNRIKYLRIDDHGPKLGSVNKESPLIETYFTRLPVNEVTKQHKSTALALVNNGWIWNADALRDNAGPDSKAYLRREVIVWGDCVKLRYGNCPEDSPFLWEFMTKYTRLMAKYFSGFRIDNCHSTPLGVAEYLLDEARKVRPNLTVFAELFTGSEEADYVFVKRLGINALIREAMQAWSTGELSRLVHRHGGRPIGSFDLDLPTAGSSHAIASASTDSQEETIAHIRPCPVQALFMDCTHDNEMPAQKRTAVDTLPNAALVSMCASAIGSVMGYDEVYPKLVDLVHETRLYSSAFSGPSKGELGSEGGIGSIKKILNELHTMMGADGYDETHIHHDGEYITVHRVHPKTRKGIFLIAHTSFPGQDGHSILAPTHLTGTQVKPLGAWMLEVEAGEDARAEVLADKDYLRGLPSTIRETNATTVEERGHDTIISVLESFAAGSIALFETSIPTAEHSAGLDCYITEGADQVFSKLSLVDLNFVLYRCEAEERDSSDGQDGVYAIPNHGPLVYAGLQGWWSVLESIIRYNELGHPLCDHLRQGQWALDYIIERLEKGAQKDGYNALNEPTSWLRDKFNAVRGLPSFLLPRYFAIIVQVAYNAAWKQGIRLLGESIQKGQEFVHQLGMVSVQQTGYVKTASLWPTRRVPSLAAGLPHFAVDWARCWGRDVFISLRGLLLCTGRFDDAKEHILAFASVLKHGMIPNLLSSGKLPRYNSRDSVWFFLQAIQDYTAMVPNGIELLNEKVPRRFLPYEDTWFPFDDPLAYSQHSSITEVIQEVFQQHARGLSFREYNAGPELDMQMKPEGFQIDVNVDWETGLIFGGSQFNCGTWQDKMGESEKAGNKGFPGTPRDGAAIEITGLLYSALTWVRNLYEQGLYPHEGVDIGEGKSVTFGDWAAKIKNSFERCYYIPESPNDDSRYDVDTKIVNRRGIYKDLYKSGKPYEDYQLRSNFPVAMTVSPDLFDPSKALTALALADSVLLGPVGMATLDPSDLNYRPNYNNSEDSTDFTTSKGRNYHQGPEWVWQRGYFLRAFLHFDLARRATPEGRTETYQQVTRRLEGCKRALRESPWKGLTELTNKAGAHCSDSVLRPKWTELYAARRRQRCAASHLPELPDSFFGWIPVLYRITEEEVLHSAGLDAFVFLSFFKFAIRFLSAVFMFAVVIILPIHYKYTGKRGIPGWDDNDGNALGGNKDKEPVTDPDYLWMYVVFTYIFTGMAVYMLLQETNKIIRIRQKYLGSQTSTTDRTIRLSGIPQDMASEEKIIEFVEGLQVGKVESVTLCRDWRELDRLVDERLQILRNLERAWTKHLGYKRQTEDDSTLPLAHHQPRGSSLFSEDDSERIQLLSESGRDHVADYAHQRPTIRLWYGPLKLRYKNIDAIDYYEEKLRRIDEEIRVARQKQYTPTELAFVTMESIFASQMVVQAILDPHPMQLLARLAPAPADVVWKNTYLPRSRRMMQSWSITGVIGFLTVFWSVLLVPLAYLLELETLHKVFPQLAEALARNPIAKSLVQTGLPTLVLSLMTVAVPYLYNWLSNLQGMTSRGDVELSVISKNFFFSFFNLFLVFTVFGTATTFYELFKHLRDAFQDATTIAFALANSLENFAPFYINLIVLQGVGMFPFRLLEFGSVAMYPINFFKAKTPREYAELSTPPTFSYGYSIPQTILILIICVVYSVFPSSWLICLFGLVYFTIGNFIYKYQLLYAMDHQQHSTGRAWPMICSRVLVGLMVFQIAMIGVFALRKAITRSLILVPLLGATVWFSYFFSRSYEPLMKFIALKSIDRDGGGNLSPSPSSFSSPSGLDRDALPIQIGRQGVEVRLNKYVNPSLVMPLDGAWLPGRSVGEYPRSI</sequence>
<evidence type="ECO:0000256" key="15">
    <source>
        <dbReference type="ARBA" id="ARBA00025780"/>
    </source>
</evidence>
<dbReference type="FunFam" id="1.50.10.10:FF:000039">
    <property type="entry name" value="Glycogen debranching enzyme Gdb1, putative"/>
    <property type="match status" value="1"/>
</dbReference>
<keyword evidence="6" id="KW-0963">Cytoplasm</keyword>
<gene>
    <name evidence="29" type="ORF">AARAC_001081</name>
</gene>
<evidence type="ECO:0000256" key="11">
    <source>
        <dbReference type="ARBA" id="ARBA00023027"/>
    </source>
</evidence>
<dbReference type="InterPro" id="IPR032788">
    <property type="entry name" value="AGL_central"/>
</dbReference>
<dbReference type="GO" id="GO:0005978">
    <property type="term" value="P:glycogen biosynthetic process"/>
    <property type="evidence" value="ECO:0007669"/>
    <property type="project" value="UniProtKB-KW"/>
</dbReference>
<comment type="catalytic activity">
    <reaction evidence="2">
        <text>Hydrolysis of (1-&gt;6)-alpha-D-glucosidic branch linkages in glycogen phosphorylase limit dextrin.</text>
        <dbReference type="EC" id="3.2.1.33"/>
    </reaction>
</comment>
<dbReference type="Gene3D" id="3.20.20.80">
    <property type="entry name" value="Glycosidases"/>
    <property type="match status" value="2"/>
</dbReference>
<dbReference type="GO" id="GO:0016020">
    <property type="term" value="C:membrane"/>
    <property type="evidence" value="ECO:0007669"/>
    <property type="project" value="InterPro"/>
</dbReference>
<dbReference type="FunFam" id="1.10.1040.10:FF:000004">
    <property type="entry name" value="Glycerol-3-phosphate dehydrogenase [NAD(+)]"/>
    <property type="match status" value="1"/>
</dbReference>
<dbReference type="GO" id="GO:0141152">
    <property type="term" value="F:glycerol-3-phosphate dehydrogenase (NAD+) activity"/>
    <property type="evidence" value="ECO:0007669"/>
    <property type="project" value="UniProtKB-UniRule"/>
</dbReference>
<feature type="transmembrane region" description="Helical" evidence="20">
    <location>
        <begin position="2639"/>
        <end position="2659"/>
    </location>
</feature>
<dbReference type="PANTHER" id="PTHR10569:SF2">
    <property type="entry name" value="GLYCOGEN DEBRANCHING ENZYME"/>
    <property type="match status" value="1"/>
</dbReference>
<dbReference type="GO" id="GO:0046168">
    <property type="term" value="P:glycerol-3-phosphate catabolic process"/>
    <property type="evidence" value="ECO:0007669"/>
    <property type="project" value="UniProtKB-UniRule"/>
</dbReference>
<dbReference type="InterPro" id="IPR012341">
    <property type="entry name" value="6hp_glycosidase-like_sf"/>
</dbReference>
<keyword evidence="30" id="KW-1185">Reference proteome</keyword>
<evidence type="ECO:0000256" key="5">
    <source>
        <dbReference type="ARBA" id="ARBA00011009"/>
    </source>
</evidence>
<dbReference type="Pfam" id="PF06202">
    <property type="entry name" value="GDE_C"/>
    <property type="match status" value="1"/>
</dbReference>
<dbReference type="SUPFAM" id="SSF48179">
    <property type="entry name" value="6-phosphogluconate dehydrogenase C-terminal domain-like"/>
    <property type="match status" value="1"/>
</dbReference>
<feature type="domain" description="Glycerol-3-phosphate dehydrogenase NAD-dependent C-terminal" evidence="24">
    <location>
        <begin position="341"/>
        <end position="487"/>
    </location>
</feature>
<feature type="domain" description="CSC1/OSCA1-like 7TM region" evidence="22">
    <location>
        <begin position="2381"/>
        <end position="2659"/>
    </location>
</feature>
<feature type="transmembrane region" description="Helical" evidence="20">
    <location>
        <begin position="2476"/>
        <end position="2497"/>
    </location>
</feature>
<dbReference type="InterPro" id="IPR027815">
    <property type="entry name" value="CSC1/OSCA1-like_cyt"/>
</dbReference>
<dbReference type="Pfam" id="PF01210">
    <property type="entry name" value="NAD_Gly3P_dh_N"/>
    <property type="match status" value="1"/>
</dbReference>
<evidence type="ECO:0000256" key="12">
    <source>
        <dbReference type="ARBA" id="ARBA00023056"/>
    </source>
</evidence>
<keyword evidence="9" id="KW-0378">Hydrolase</keyword>
<dbReference type="InterPro" id="IPR006109">
    <property type="entry name" value="G3P_DH_NAD-dep_C"/>
</dbReference>
<dbReference type="Pfam" id="PF02714">
    <property type="entry name" value="RSN1_7TM"/>
    <property type="match status" value="1"/>
</dbReference>
<dbReference type="Pfam" id="PF14701">
    <property type="entry name" value="hDGE_amylase"/>
    <property type="match status" value="1"/>
</dbReference>
<dbReference type="Gene3D" id="1.10.1040.10">
    <property type="entry name" value="N-(1-d-carboxylethyl)-l-norvaline Dehydrogenase, domain 2"/>
    <property type="match status" value="1"/>
</dbReference>
<evidence type="ECO:0000256" key="8">
    <source>
        <dbReference type="ARBA" id="ARBA00022679"/>
    </source>
</evidence>
<evidence type="ECO:0000256" key="4">
    <source>
        <dbReference type="ARBA" id="ARBA00004496"/>
    </source>
</evidence>
<dbReference type="GO" id="GO:0005737">
    <property type="term" value="C:cytoplasm"/>
    <property type="evidence" value="ECO:0007669"/>
    <property type="project" value="UniProtKB-SubCell"/>
</dbReference>
<evidence type="ECO:0000259" key="26">
    <source>
        <dbReference type="Pfam" id="PF14701"/>
    </source>
</evidence>
<feature type="domain" description="Glycerol-3-phosphate dehydrogenase NAD-dependent N-terminal" evidence="21">
    <location>
        <begin position="89"/>
        <end position="272"/>
    </location>
</feature>
<evidence type="ECO:0000256" key="2">
    <source>
        <dbReference type="ARBA" id="ARBA00000927"/>
    </source>
</evidence>
<dbReference type="PRINTS" id="PR00077">
    <property type="entry name" value="GPDHDRGNASE"/>
</dbReference>
<comment type="catalytic activity">
    <reaction evidence="16 19">
        <text>sn-glycerol 3-phosphate + NAD(+) = dihydroxyacetone phosphate + NADH + H(+)</text>
        <dbReference type="Rhea" id="RHEA:11092"/>
        <dbReference type="ChEBI" id="CHEBI:15378"/>
        <dbReference type="ChEBI" id="CHEBI:57540"/>
        <dbReference type="ChEBI" id="CHEBI:57597"/>
        <dbReference type="ChEBI" id="CHEBI:57642"/>
        <dbReference type="ChEBI" id="CHEBI:57945"/>
        <dbReference type="EC" id="1.1.1.8"/>
    </reaction>
</comment>
<dbReference type="FunFam" id="3.20.20.80:FF:000242">
    <property type="entry name" value="Glycogen debranching enzyme Gdb1, putative"/>
    <property type="match status" value="1"/>
</dbReference>
<comment type="similarity">
    <text evidence="15">Belongs to the glycogen debranching enzyme family.</text>
</comment>
<dbReference type="InterPro" id="IPR006421">
    <property type="entry name" value="Glycogen_debranch_met"/>
</dbReference>